<evidence type="ECO:0000313" key="1">
    <source>
        <dbReference type="EMBL" id="QTA84369.1"/>
    </source>
</evidence>
<dbReference type="AlphaFoldDB" id="A0A975BFR3"/>
<dbReference type="EMBL" id="CP061800">
    <property type="protein sequence ID" value="QTA84369.1"/>
    <property type="molecule type" value="Genomic_DNA"/>
</dbReference>
<gene>
    <name evidence="1" type="ORF">dnm_003630</name>
</gene>
<accession>A0A975BFR3</accession>
<organism evidence="1 2">
    <name type="scientific">Desulfonema magnum</name>
    <dbReference type="NCBI Taxonomy" id="45655"/>
    <lineage>
        <taxon>Bacteria</taxon>
        <taxon>Pseudomonadati</taxon>
        <taxon>Thermodesulfobacteriota</taxon>
        <taxon>Desulfobacteria</taxon>
        <taxon>Desulfobacterales</taxon>
        <taxon>Desulfococcaceae</taxon>
        <taxon>Desulfonema</taxon>
    </lineage>
</organism>
<evidence type="ECO:0000313" key="2">
    <source>
        <dbReference type="Proteomes" id="UP000663722"/>
    </source>
</evidence>
<reference evidence="1" key="1">
    <citation type="journal article" date="2021" name="Microb. Physiol.">
        <title>Proteogenomic Insights into the Physiology of Marine, Sulfate-Reducing, Filamentous Desulfonema limicola and Desulfonema magnum.</title>
        <authorList>
            <person name="Schnaars V."/>
            <person name="Wohlbrand L."/>
            <person name="Scheve S."/>
            <person name="Hinrichs C."/>
            <person name="Reinhardt R."/>
            <person name="Rabus R."/>
        </authorList>
    </citation>
    <scope>NUCLEOTIDE SEQUENCE</scope>
    <source>
        <strain evidence="1">4be13</strain>
    </source>
</reference>
<name>A0A975BFR3_9BACT</name>
<sequence length="43" mass="5310">MTLFYIQFDKLNLLFYKIIFLPLFLIPHSHATPWNEINEIRCR</sequence>
<proteinExistence type="predicted"/>
<dbReference type="Proteomes" id="UP000663722">
    <property type="component" value="Chromosome"/>
</dbReference>
<protein>
    <submittedName>
        <fullName evidence="1">Uncharacterized protein</fullName>
    </submittedName>
</protein>
<dbReference type="KEGG" id="dmm:dnm_003630"/>
<keyword evidence="2" id="KW-1185">Reference proteome</keyword>